<reference evidence="1" key="1">
    <citation type="submission" date="2015-12" db="EMBL/GenBank/DDBJ databases">
        <title>Gene expression during late stages of embryo sac development: a critical building block for successful pollen-pistil interactions.</title>
        <authorList>
            <person name="Liu Y."/>
            <person name="Joly V."/>
            <person name="Sabar M."/>
            <person name="Matton D.P."/>
        </authorList>
    </citation>
    <scope>NUCLEOTIDE SEQUENCE</scope>
</reference>
<name>A0A0V0GTH2_SOLCH</name>
<dbReference type="AlphaFoldDB" id="A0A0V0GTH2"/>
<proteinExistence type="predicted"/>
<sequence length="77" mass="9473">MMAHKYVYVTTEENDCNSMWFYLQSVSVLIQYPLSLVKHHNLYQLEILLRQWKPEETFYRLHHLLQGPELQIFQEIF</sequence>
<evidence type="ECO:0000313" key="1">
    <source>
        <dbReference type="EMBL" id="JAP11473.1"/>
    </source>
</evidence>
<dbReference type="EMBL" id="GEDG01031262">
    <property type="protein sequence ID" value="JAP11473.1"/>
    <property type="molecule type" value="Transcribed_RNA"/>
</dbReference>
<protein>
    <submittedName>
        <fullName evidence="1">Putative ovule protein</fullName>
    </submittedName>
</protein>
<accession>A0A0V0GTH2</accession>
<organism evidence="1">
    <name type="scientific">Solanum chacoense</name>
    <name type="common">Chaco potato</name>
    <dbReference type="NCBI Taxonomy" id="4108"/>
    <lineage>
        <taxon>Eukaryota</taxon>
        <taxon>Viridiplantae</taxon>
        <taxon>Streptophyta</taxon>
        <taxon>Embryophyta</taxon>
        <taxon>Tracheophyta</taxon>
        <taxon>Spermatophyta</taxon>
        <taxon>Magnoliopsida</taxon>
        <taxon>eudicotyledons</taxon>
        <taxon>Gunneridae</taxon>
        <taxon>Pentapetalae</taxon>
        <taxon>asterids</taxon>
        <taxon>lamiids</taxon>
        <taxon>Solanales</taxon>
        <taxon>Solanaceae</taxon>
        <taxon>Solanoideae</taxon>
        <taxon>Solaneae</taxon>
        <taxon>Solanum</taxon>
    </lineage>
</organism>